<evidence type="ECO:0000313" key="3">
    <source>
        <dbReference type="Proteomes" id="UP000050564"/>
    </source>
</evidence>
<dbReference type="PATRIC" id="fig|86840.3.peg.5391"/>
<organism evidence="2 3">
    <name type="scientific">Pseudomonas cannabina</name>
    <dbReference type="NCBI Taxonomy" id="86840"/>
    <lineage>
        <taxon>Bacteria</taxon>
        <taxon>Pseudomonadati</taxon>
        <taxon>Pseudomonadota</taxon>
        <taxon>Gammaproteobacteria</taxon>
        <taxon>Pseudomonadales</taxon>
        <taxon>Pseudomonadaceae</taxon>
        <taxon>Pseudomonas</taxon>
    </lineage>
</organism>
<gene>
    <name evidence="2" type="ORF">ALO81_03671</name>
</gene>
<proteinExistence type="predicted"/>
<sequence length="71" mass="8177">MFTPAPRARVDARHRVQNEGNSMKGEKEADEGGIIKLDGCEMFDYNFALPYERAAARFQVLLNFFSQHRDI</sequence>
<feature type="compositionally biased region" description="Basic and acidic residues" evidence="1">
    <location>
        <begin position="8"/>
        <end position="17"/>
    </location>
</feature>
<evidence type="ECO:0000256" key="1">
    <source>
        <dbReference type="SAM" id="MobiDB-lite"/>
    </source>
</evidence>
<evidence type="ECO:0000313" key="2">
    <source>
        <dbReference type="EMBL" id="KPW65609.1"/>
    </source>
</evidence>
<dbReference type="RefSeq" id="WP_139206447.1">
    <property type="nucleotide sequence ID" value="NZ_FNKU01000001.1"/>
</dbReference>
<feature type="region of interest" description="Disordered" evidence="1">
    <location>
        <begin position="1"/>
        <end position="29"/>
    </location>
</feature>
<dbReference type="EMBL" id="LJPX01000582">
    <property type="protein sequence ID" value="KPW65609.1"/>
    <property type="molecule type" value="Genomic_DNA"/>
</dbReference>
<reference evidence="2 3" key="1">
    <citation type="submission" date="2015-09" db="EMBL/GenBank/DDBJ databases">
        <title>Genome announcement of multiple Pseudomonas syringae strains.</title>
        <authorList>
            <person name="Thakur S."/>
            <person name="Wang P.W."/>
            <person name="Gong Y."/>
            <person name="Weir B.S."/>
            <person name="Guttman D.S."/>
        </authorList>
    </citation>
    <scope>NUCLEOTIDE SEQUENCE [LARGE SCALE GENOMIC DNA]</scope>
    <source>
        <strain evidence="2 3">ICMP2823</strain>
    </source>
</reference>
<name>A0A0P9Q621_PSECA</name>
<accession>A0A0P9Q621</accession>
<dbReference type="Proteomes" id="UP000050564">
    <property type="component" value="Unassembled WGS sequence"/>
</dbReference>
<comment type="caution">
    <text evidence="2">The sequence shown here is derived from an EMBL/GenBank/DDBJ whole genome shotgun (WGS) entry which is preliminary data.</text>
</comment>
<dbReference type="AlphaFoldDB" id="A0A0P9Q621"/>
<protein>
    <submittedName>
        <fullName evidence="2">Uncharacterized protein</fullName>
    </submittedName>
</protein>